<proteinExistence type="predicted"/>
<keyword evidence="2" id="KW-1185">Reference proteome</keyword>
<organism evidence="1 2">
    <name type="scientific">Lodderomyces beijingensis</name>
    <dbReference type="NCBI Taxonomy" id="1775926"/>
    <lineage>
        <taxon>Eukaryota</taxon>
        <taxon>Fungi</taxon>
        <taxon>Dikarya</taxon>
        <taxon>Ascomycota</taxon>
        <taxon>Saccharomycotina</taxon>
        <taxon>Pichiomycetes</taxon>
        <taxon>Debaryomycetaceae</taxon>
        <taxon>Candida/Lodderomyces clade</taxon>
        <taxon>Lodderomyces</taxon>
    </lineage>
</organism>
<reference evidence="1 2" key="1">
    <citation type="submission" date="2024-03" db="EMBL/GenBank/DDBJ databases">
        <authorList>
            <person name="Brejova B."/>
        </authorList>
    </citation>
    <scope>NUCLEOTIDE SEQUENCE [LARGE SCALE GENOMIC DNA]</scope>
    <source>
        <strain evidence="1 2">CBS 14171</strain>
    </source>
</reference>
<dbReference type="GeneID" id="92211195"/>
<gene>
    <name evidence="1" type="ORF">LODBEIA_P59990</name>
</gene>
<accession>A0ABP0ZXG6</accession>
<evidence type="ECO:0000313" key="2">
    <source>
        <dbReference type="Proteomes" id="UP001497383"/>
    </source>
</evidence>
<name>A0ABP0ZXG6_9ASCO</name>
<dbReference type="EMBL" id="OZ022412">
    <property type="protein sequence ID" value="CAK9442256.1"/>
    <property type="molecule type" value="Genomic_DNA"/>
</dbReference>
<evidence type="ECO:0000313" key="1">
    <source>
        <dbReference type="EMBL" id="CAK9442256.1"/>
    </source>
</evidence>
<dbReference type="RefSeq" id="XP_066832937.1">
    <property type="nucleotide sequence ID" value="XM_066976392.1"/>
</dbReference>
<sequence>MPTRNAAAQVFEELHTKMGNFVIHEIIPQLLTDLNATTVVTLKELMANKSDIIFPITLPALLKTPID</sequence>
<dbReference type="Proteomes" id="UP001497383">
    <property type="component" value="Chromosome 8"/>
</dbReference>
<protein>
    <submittedName>
        <fullName evidence="1">Uncharacterized protein</fullName>
    </submittedName>
</protein>